<name>A0ABV8SI28_9BACL</name>
<dbReference type="InterPro" id="IPR017946">
    <property type="entry name" value="PLC-like_Pdiesterase_TIM-brl"/>
</dbReference>
<organism evidence="1 2">
    <name type="scientific">Cohnella boryungensis</name>
    <dbReference type="NCBI Taxonomy" id="768479"/>
    <lineage>
        <taxon>Bacteria</taxon>
        <taxon>Bacillati</taxon>
        <taxon>Bacillota</taxon>
        <taxon>Bacilli</taxon>
        <taxon>Bacillales</taxon>
        <taxon>Paenibacillaceae</taxon>
        <taxon>Cohnella</taxon>
    </lineage>
</organism>
<reference evidence="2" key="1">
    <citation type="journal article" date="2019" name="Int. J. Syst. Evol. Microbiol.">
        <title>The Global Catalogue of Microorganisms (GCM) 10K type strain sequencing project: providing services to taxonomists for standard genome sequencing and annotation.</title>
        <authorList>
            <consortium name="The Broad Institute Genomics Platform"/>
            <consortium name="The Broad Institute Genome Sequencing Center for Infectious Disease"/>
            <person name="Wu L."/>
            <person name="Ma J."/>
        </authorList>
    </citation>
    <scope>NUCLEOTIDE SEQUENCE [LARGE SCALE GENOMIC DNA]</scope>
    <source>
        <strain evidence="2">CGMCC 4.1641</strain>
    </source>
</reference>
<dbReference type="Gene3D" id="3.20.20.190">
    <property type="entry name" value="Phosphatidylinositol (PI) phosphodiesterase"/>
    <property type="match status" value="1"/>
</dbReference>
<sequence length="93" mass="10147">MRDKQLTAVAMPVSRVFINPNLVPALNKLGVKSYVHTVNSRPAMQLLHSFGVHGFYTDQEESPEKLMLANAPPGHTGFTGYITSGLAILALLR</sequence>
<proteinExistence type="predicted"/>
<evidence type="ECO:0000313" key="1">
    <source>
        <dbReference type="EMBL" id="MFC4306675.1"/>
    </source>
</evidence>
<gene>
    <name evidence="1" type="ORF">ACFO1S_24960</name>
</gene>
<dbReference type="EMBL" id="JBHSED010000065">
    <property type="protein sequence ID" value="MFC4306675.1"/>
    <property type="molecule type" value="Genomic_DNA"/>
</dbReference>
<dbReference type="SUPFAM" id="SSF51695">
    <property type="entry name" value="PLC-like phosphodiesterases"/>
    <property type="match status" value="1"/>
</dbReference>
<evidence type="ECO:0008006" key="3">
    <source>
        <dbReference type="Google" id="ProtNLM"/>
    </source>
</evidence>
<evidence type="ECO:0000313" key="2">
    <source>
        <dbReference type="Proteomes" id="UP001595755"/>
    </source>
</evidence>
<comment type="caution">
    <text evidence="1">The sequence shown here is derived from an EMBL/GenBank/DDBJ whole genome shotgun (WGS) entry which is preliminary data.</text>
</comment>
<dbReference type="Proteomes" id="UP001595755">
    <property type="component" value="Unassembled WGS sequence"/>
</dbReference>
<keyword evidence="2" id="KW-1185">Reference proteome</keyword>
<protein>
    <recommendedName>
        <fullName evidence="3">GP-PDE domain-containing protein</fullName>
    </recommendedName>
</protein>
<accession>A0ABV8SI28</accession>